<protein>
    <submittedName>
        <fullName evidence="7">NDR1/HIN1-like protein</fullName>
    </submittedName>
</protein>
<dbReference type="Proteomes" id="UP000241394">
    <property type="component" value="Chromosome LG3"/>
</dbReference>
<dbReference type="InterPro" id="IPR044839">
    <property type="entry name" value="NDR1-like"/>
</dbReference>
<keyword evidence="3 5" id="KW-1133">Transmembrane helix</keyword>
<dbReference type="PANTHER" id="PTHR31415:SF20">
    <property type="entry name" value="NDR1_HIN1-LIKE PROTEIN 26"/>
    <property type="match status" value="1"/>
</dbReference>
<evidence type="ECO:0000256" key="3">
    <source>
        <dbReference type="ARBA" id="ARBA00022989"/>
    </source>
</evidence>
<keyword evidence="2 5" id="KW-0812">Transmembrane</keyword>
<organism evidence="7 8">
    <name type="scientific">Actinidia chinensis var. chinensis</name>
    <name type="common">Chinese soft-hair kiwi</name>
    <dbReference type="NCBI Taxonomy" id="1590841"/>
    <lineage>
        <taxon>Eukaryota</taxon>
        <taxon>Viridiplantae</taxon>
        <taxon>Streptophyta</taxon>
        <taxon>Embryophyta</taxon>
        <taxon>Tracheophyta</taxon>
        <taxon>Spermatophyta</taxon>
        <taxon>Magnoliopsida</taxon>
        <taxon>eudicotyledons</taxon>
        <taxon>Gunneridae</taxon>
        <taxon>Pentapetalae</taxon>
        <taxon>asterids</taxon>
        <taxon>Ericales</taxon>
        <taxon>Actinidiaceae</taxon>
        <taxon>Actinidia</taxon>
    </lineage>
</organism>
<reference evidence="7 8" key="1">
    <citation type="submission" date="2017-07" db="EMBL/GenBank/DDBJ databases">
        <title>An improved, manually edited Actinidia chinensis var. chinensis (kiwifruit) genome highlights the challenges associated with draft genomes and gene prediction in plants.</title>
        <authorList>
            <person name="Pilkington S."/>
            <person name="Crowhurst R."/>
            <person name="Hilario E."/>
            <person name="Nardozza S."/>
            <person name="Fraser L."/>
            <person name="Peng Y."/>
            <person name="Gunaseelan K."/>
            <person name="Simpson R."/>
            <person name="Tahir J."/>
            <person name="Deroles S."/>
            <person name="Templeton K."/>
            <person name="Luo Z."/>
            <person name="Davy M."/>
            <person name="Cheng C."/>
            <person name="Mcneilage M."/>
            <person name="Scaglione D."/>
            <person name="Liu Y."/>
            <person name="Zhang Q."/>
            <person name="Datson P."/>
            <person name="De Silva N."/>
            <person name="Gardiner S."/>
            <person name="Bassett H."/>
            <person name="Chagne D."/>
            <person name="Mccallum J."/>
            <person name="Dzierzon H."/>
            <person name="Deng C."/>
            <person name="Wang Y.-Y."/>
            <person name="Barron N."/>
            <person name="Manako K."/>
            <person name="Bowen J."/>
            <person name="Foster T."/>
            <person name="Erridge Z."/>
            <person name="Tiffin H."/>
            <person name="Waite C."/>
            <person name="Davies K."/>
            <person name="Grierson E."/>
            <person name="Laing W."/>
            <person name="Kirk R."/>
            <person name="Chen X."/>
            <person name="Wood M."/>
            <person name="Montefiori M."/>
            <person name="Brummell D."/>
            <person name="Schwinn K."/>
            <person name="Catanach A."/>
            <person name="Fullerton C."/>
            <person name="Li D."/>
            <person name="Meiyalaghan S."/>
            <person name="Nieuwenhuizen N."/>
            <person name="Read N."/>
            <person name="Prakash R."/>
            <person name="Hunter D."/>
            <person name="Zhang H."/>
            <person name="Mckenzie M."/>
            <person name="Knabel M."/>
            <person name="Harris A."/>
            <person name="Allan A."/>
            <person name="Chen A."/>
            <person name="Janssen B."/>
            <person name="Plunkett B."/>
            <person name="Dwamena C."/>
            <person name="Voogd C."/>
            <person name="Leif D."/>
            <person name="Lafferty D."/>
            <person name="Souleyre E."/>
            <person name="Varkonyi-Gasic E."/>
            <person name="Gambi F."/>
            <person name="Hanley J."/>
            <person name="Yao J.-L."/>
            <person name="Cheung J."/>
            <person name="David K."/>
            <person name="Warren B."/>
            <person name="Marsh K."/>
            <person name="Snowden K."/>
            <person name="Lin-Wang K."/>
            <person name="Brian L."/>
            <person name="Martinez-Sanchez M."/>
            <person name="Wang M."/>
            <person name="Ileperuma N."/>
            <person name="Macnee N."/>
            <person name="Campin R."/>
            <person name="Mcatee P."/>
            <person name="Drummond R."/>
            <person name="Espley R."/>
            <person name="Ireland H."/>
            <person name="Wu R."/>
            <person name="Atkinson R."/>
            <person name="Karunairetnam S."/>
            <person name="Bulley S."/>
            <person name="Chunkath S."/>
            <person name="Hanley Z."/>
            <person name="Storey R."/>
            <person name="Thrimawithana A."/>
            <person name="Thomson S."/>
            <person name="David C."/>
            <person name="Testolin R."/>
        </authorList>
    </citation>
    <scope>NUCLEOTIDE SEQUENCE [LARGE SCALE GENOMIC DNA]</scope>
    <source>
        <strain evidence="8">cv. Red5</strain>
        <tissue evidence="7">Young leaf</tissue>
    </source>
</reference>
<evidence type="ECO:0000256" key="2">
    <source>
        <dbReference type="ARBA" id="ARBA00022692"/>
    </source>
</evidence>
<dbReference type="GO" id="GO:0005886">
    <property type="term" value="C:plasma membrane"/>
    <property type="evidence" value="ECO:0007669"/>
    <property type="project" value="TreeGrafter"/>
</dbReference>
<evidence type="ECO:0000313" key="7">
    <source>
        <dbReference type="EMBL" id="PSS32281.1"/>
    </source>
</evidence>
<evidence type="ECO:0000256" key="1">
    <source>
        <dbReference type="ARBA" id="ARBA00004167"/>
    </source>
</evidence>
<dbReference type="AlphaFoldDB" id="A0A2R6RQH2"/>
<sequence length="212" mass="23580">MSQVLTKSPKHCATKKGFNINKHHKKLLYAFCTFFLSILSFVFLVWLILHPSKPDFSLKEANIYQLNISTPHNLLNSSIQLTLLSKNPNNKVGIYYDKLQVYASYKGQEITADSSLPPFYQGHGERNMLSAELAGTGLPVGPTFGYEVGCDRTAGKMILSFHVNGSLRWKVGTWVSSRYTFHVNCVAITEFGSNTTSGSMKSKQGIRCSTSV</sequence>
<dbReference type="FunCoup" id="A0A2R6RQH2">
    <property type="interactions" value="73"/>
</dbReference>
<feature type="domain" description="Late embryogenesis abundant protein LEA-2 subgroup" evidence="6">
    <location>
        <begin position="82"/>
        <end position="185"/>
    </location>
</feature>
<proteinExistence type="predicted"/>
<evidence type="ECO:0000256" key="5">
    <source>
        <dbReference type="SAM" id="Phobius"/>
    </source>
</evidence>
<gene>
    <name evidence="7" type="ORF">CEY00_Acc02580</name>
</gene>
<dbReference type="InParanoid" id="A0A2R6RQH2"/>
<keyword evidence="4 5" id="KW-0472">Membrane</keyword>
<dbReference type="GO" id="GO:0009506">
    <property type="term" value="C:plasmodesma"/>
    <property type="evidence" value="ECO:0007669"/>
    <property type="project" value="TreeGrafter"/>
</dbReference>
<comment type="subcellular location">
    <subcellularLocation>
        <location evidence="1">Membrane</location>
        <topology evidence="1">Single-pass membrane protein</topology>
    </subcellularLocation>
</comment>
<dbReference type="InterPro" id="IPR004864">
    <property type="entry name" value="LEA_2"/>
</dbReference>
<dbReference type="Pfam" id="PF03168">
    <property type="entry name" value="LEA_2"/>
    <property type="match status" value="1"/>
</dbReference>
<dbReference type="EMBL" id="NKQK01000003">
    <property type="protein sequence ID" value="PSS32281.1"/>
    <property type="molecule type" value="Genomic_DNA"/>
</dbReference>
<dbReference type="OrthoDB" id="1920039at2759"/>
<evidence type="ECO:0000313" key="8">
    <source>
        <dbReference type="Proteomes" id="UP000241394"/>
    </source>
</evidence>
<name>A0A2R6RQH2_ACTCC</name>
<feature type="transmembrane region" description="Helical" evidence="5">
    <location>
        <begin position="27"/>
        <end position="49"/>
    </location>
</feature>
<dbReference type="STRING" id="1590841.A0A2R6RQH2"/>
<dbReference type="OMA" id="CANKNGF"/>
<dbReference type="Gramene" id="PSS32281">
    <property type="protein sequence ID" value="PSS32281"/>
    <property type="gene ID" value="CEY00_Acc02580"/>
</dbReference>
<reference evidence="8" key="2">
    <citation type="journal article" date="2018" name="BMC Genomics">
        <title>A manually annotated Actinidia chinensis var. chinensis (kiwifruit) genome highlights the challenges associated with draft genomes and gene prediction in plants.</title>
        <authorList>
            <person name="Pilkington S.M."/>
            <person name="Crowhurst R."/>
            <person name="Hilario E."/>
            <person name="Nardozza S."/>
            <person name="Fraser L."/>
            <person name="Peng Y."/>
            <person name="Gunaseelan K."/>
            <person name="Simpson R."/>
            <person name="Tahir J."/>
            <person name="Deroles S.C."/>
            <person name="Templeton K."/>
            <person name="Luo Z."/>
            <person name="Davy M."/>
            <person name="Cheng C."/>
            <person name="McNeilage M."/>
            <person name="Scaglione D."/>
            <person name="Liu Y."/>
            <person name="Zhang Q."/>
            <person name="Datson P."/>
            <person name="De Silva N."/>
            <person name="Gardiner S.E."/>
            <person name="Bassett H."/>
            <person name="Chagne D."/>
            <person name="McCallum J."/>
            <person name="Dzierzon H."/>
            <person name="Deng C."/>
            <person name="Wang Y.Y."/>
            <person name="Barron L."/>
            <person name="Manako K."/>
            <person name="Bowen J."/>
            <person name="Foster T.M."/>
            <person name="Erridge Z.A."/>
            <person name="Tiffin H."/>
            <person name="Waite C.N."/>
            <person name="Davies K.M."/>
            <person name="Grierson E.P."/>
            <person name="Laing W.A."/>
            <person name="Kirk R."/>
            <person name="Chen X."/>
            <person name="Wood M."/>
            <person name="Montefiori M."/>
            <person name="Brummell D.A."/>
            <person name="Schwinn K.E."/>
            <person name="Catanach A."/>
            <person name="Fullerton C."/>
            <person name="Li D."/>
            <person name="Meiyalaghan S."/>
            <person name="Nieuwenhuizen N."/>
            <person name="Read N."/>
            <person name="Prakash R."/>
            <person name="Hunter D."/>
            <person name="Zhang H."/>
            <person name="McKenzie M."/>
            <person name="Knabel M."/>
            <person name="Harris A."/>
            <person name="Allan A.C."/>
            <person name="Gleave A."/>
            <person name="Chen A."/>
            <person name="Janssen B.J."/>
            <person name="Plunkett B."/>
            <person name="Ampomah-Dwamena C."/>
            <person name="Voogd C."/>
            <person name="Leif D."/>
            <person name="Lafferty D."/>
            <person name="Souleyre E.J.F."/>
            <person name="Varkonyi-Gasic E."/>
            <person name="Gambi F."/>
            <person name="Hanley J."/>
            <person name="Yao J.L."/>
            <person name="Cheung J."/>
            <person name="David K.M."/>
            <person name="Warren B."/>
            <person name="Marsh K."/>
            <person name="Snowden K.C."/>
            <person name="Lin-Wang K."/>
            <person name="Brian L."/>
            <person name="Martinez-Sanchez M."/>
            <person name="Wang M."/>
            <person name="Ileperuma N."/>
            <person name="Macnee N."/>
            <person name="Campin R."/>
            <person name="McAtee P."/>
            <person name="Drummond R.S.M."/>
            <person name="Espley R.V."/>
            <person name="Ireland H.S."/>
            <person name="Wu R."/>
            <person name="Atkinson R.G."/>
            <person name="Karunairetnam S."/>
            <person name="Bulley S."/>
            <person name="Chunkath S."/>
            <person name="Hanley Z."/>
            <person name="Storey R."/>
            <person name="Thrimawithana A.H."/>
            <person name="Thomson S."/>
            <person name="David C."/>
            <person name="Testolin R."/>
            <person name="Huang H."/>
            <person name="Hellens R.P."/>
            <person name="Schaffer R.J."/>
        </authorList>
    </citation>
    <scope>NUCLEOTIDE SEQUENCE [LARGE SCALE GENOMIC DNA]</scope>
    <source>
        <strain evidence="8">cv. Red5</strain>
    </source>
</reference>
<keyword evidence="8" id="KW-1185">Reference proteome</keyword>
<accession>A0A2R6RQH2</accession>
<dbReference type="GO" id="GO:0098542">
    <property type="term" value="P:defense response to other organism"/>
    <property type="evidence" value="ECO:0007669"/>
    <property type="project" value="InterPro"/>
</dbReference>
<evidence type="ECO:0000259" key="6">
    <source>
        <dbReference type="Pfam" id="PF03168"/>
    </source>
</evidence>
<evidence type="ECO:0000256" key="4">
    <source>
        <dbReference type="ARBA" id="ARBA00023136"/>
    </source>
</evidence>
<dbReference type="PANTHER" id="PTHR31415">
    <property type="entry name" value="OS05G0367900 PROTEIN"/>
    <property type="match status" value="1"/>
</dbReference>
<comment type="caution">
    <text evidence="7">The sequence shown here is derived from an EMBL/GenBank/DDBJ whole genome shotgun (WGS) entry which is preliminary data.</text>
</comment>